<dbReference type="Gene3D" id="3.40.1800.10">
    <property type="entry name" value="His-Me finger endonucleases"/>
    <property type="match status" value="1"/>
</dbReference>
<organism evidence="1 2">
    <name type="scientific">Streptomyces lasalocidi</name>
    <name type="common">Streptomyces lasaliensis</name>
    <dbReference type="NCBI Taxonomy" id="324833"/>
    <lineage>
        <taxon>Bacteria</taxon>
        <taxon>Bacillati</taxon>
        <taxon>Actinomycetota</taxon>
        <taxon>Actinomycetes</taxon>
        <taxon>Kitasatosporales</taxon>
        <taxon>Streptomycetaceae</taxon>
        <taxon>Streptomyces</taxon>
    </lineage>
</organism>
<name>A0A4U5WMN2_STRLS</name>
<evidence type="ECO:0000313" key="1">
    <source>
        <dbReference type="EMBL" id="TKT03428.1"/>
    </source>
</evidence>
<sequence length="230" mass="25680">MKTCIFEGCEKRHCARGYCNGHYQQLKAGKTLRPLGEPAVREVKECTFTGCTNKHWANGLCSGHAKQRAAGKELKPLIARYRDQNARDTAGRKECSICTQWKPETEYTKTKQTSDGLSPYCKRCYRSQALKRSYNITLDEYEALLARQGGKCAICPITADEYLEATGNNFSVDHDHSCCPDKAKSCGKCVRGLLCSACNFTIGHAREDVDILLNSATYLMGFKNVLQQPD</sequence>
<dbReference type="Pfam" id="PF02945">
    <property type="entry name" value="Endonuclease_7"/>
    <property type="match status" value="1"/>
</dbReference>
<dbReference type="OrthoDB" id="581550at2"/>
<protein>
    <recommendedName>
        <fullName evidence="3">Recombination endonuclease VII</fullName>
    </recommendedName>
</protein>
<dbReference type="Proteomes" id="UP000305929">
    <property type="component" value="Unassembled WGS sequence"/>
</dbReference>
<gene>
    <name evidence="1" type="ORF">E4U91_27260</name>
</gene>
<comment type="caution">
    <text evidence="1">The sequence shown here is derived from an EMBL/GenBank/DDBJ whole genome shotgun (WGS) entry which is preliminary data.</text>
</comment>
<dbReference type="EMBL" id="SZNQ01000001">
    <property type="protein sequence ID" value="TKT03428.1"/>
    <property type="molecule type" value="Genomic_DNA"/>
</dbReference>
<dbReference type="AlphaFoldDB" id="A0A4U5WMN2"/>
<dbReference type="InterPro" id="IPR038563">
    <property type="entry name" value="Endonuclease_7_sf"/>
</dbReference>
<evidence type="ECO:0000313" key="2">
    <source>
        <dbReference type="Proteomes" id="UP000305929"/>
    </source>
</evidence>
<dbReference type="InterPro" id="IPR004211">
    <property type="entry name" value="Endonuclease_7"/>
</dbReference>
<dbReference type="RefSeq" id="WP_137309276.1">
    <property type="nucleotide sequence ID" value="NZ_SZNQ01000001.1"/>
</dbReference>
<proteinExistence type="predicted"/>
<dbReference type="InterPro" id="IPR044925">
    <property type="entry name" value="His-Me_finger_sf"/>
</dbReference>
<evidence type="ECO:0008006" key="3">
    <source>
        <dbReference type="Google" id="ProtNLM"/>
    </source>
</evidence>
<keyword evidence="2" id="KW-1185">Reference proteome</keyword>
<dbReference type="SUPFAM" id="SSF54060">
    <property type="entry name" value="His-Me finger endonucleases"/>
    <property type="match status" value="1"/>
</dbReference>
<reference evidence="1 2" key="1">
    <citation type="submission" date="2019-04" db="EMBL/GenBank/DDBJ databases">
        <title>Streptomyces lasaliensis sp. nov., an Actinomycete isolated from soil which produces the polyether antibiotic lasalocid.</title>
        <authorList>
            <person name="Erwin G."/>
            <person name="Haber C."/>
        </authorList>
    </citation>
    <scope>NUCLEOTIDE SEQUENCE [LARGE SCALE GENOMIC DNA]</scope>
    <source>
        <strain evidence="1 2">X-537</strain>
    </source>
</reference>
<accession>A0A4U5WMN2</accession>